<proteinExistence type="predicted"/>
<protein>
    <submittedName>
        <fullName evidence="1">Uncharacterized protein</fullName>
    </submittedName>
</protein>
<organism evidence="1">
    <name type="scientific">uncultured Coleofasciculus sp</name>
    <dbReference type="NCBI Taxonomy" id="1267456"/>
    <lineage>
        <taxon>Bacteria</taxon>
        <taxon>Bacillati</taxon>
        <taxon>Cyanobacteriota</taxon>
        <taxon>Cyanophyceae</taxon>
        <taxon>Coleofasciculales</taxon>
        <taxon>Coleofasciculaceae</taxon>
        <taxon>Coleofasciculus</taxon>
        <taxon>environmental samples</taxon>
    </lineage>
</organism>
<name>A0A6J4K8F1_9CYAN</name>
<dbReference type="AlphaFoldDB" id="A0A6J4K8F1"/>
<accession>A0A6J4K8F1</accession>
<dbReference type="EMBL" id="CADCTM010000866">
    <property type="protein sequence ID" value="CAA9298607.1"/>
    <property type="molecule type" value="Genomic_DNA"/>
</dbReference>
<reference evidence="1" key="1">
    <citation type="submission" date="2020-02" db="EMBL/GenBank/DDBJ databases">
        <authorList>
            <person name="Meier V. D."/>
        </authorList>
    </citation>
    <scope>NUCLEOTIDE SEQUENCE</scope>
    <source>
        <strain evidence="1">AVDCRST_MAG92</strain>
    </source>
</reference>
<evidence type="ECO:0000313" key="1">
    <source>
        <dbReference type="EMBL" id="CAA9298607.1"/>
    </source>
</evidence>
<sequence>MLSGLLVPFIGTPDLSCLFQDGRSDRPLVAVGSSASCAIQNLNIFILYFPSFLKRIKVLCKN</sequence>
<gene>
    <name evidence="1" type="ORF">AVDCRST_MAG92-4913</name>
</gene>